<accession>A0A699SWP3</accession>
<organism evidence="2">
    <name type="scientific">Tanacetum cinerariifolium</name>
    <name type="common">Dalmatian daisy</name>
    <name type="synonym">Chrysanthemum cinerariifolium</name>
    <dbReference type="NCBI Taxonomy" id="118510"/>
    <lineage>
        <taxon>Eukaryota</taxon>
        <taxon>Viridiplantae</taxon>
        <taxon>Streptophyta</taxon>
        <taxon>Embryophyta</taxon>
        <taxon>Tracheophyta</taxon>
        <taxon>Spermatophyta</taxon>
        <taxon>Magnoliopsida</taxon>
        <taxon>eudicotyledons</taxon>
        <taxon>Gunneridae</taxon>
        <taxon>Pentapetalae</taxon>
        <taxon>asterids</taxon>
        <taxon>campanulids</taxon>
        <taxon>Asterales</taxon>
        <taxon>Asteraceae</taxon>
        <taxon>Asteroideae</taxon>
        <taxon>Anthemideae</taxon>
        <taxon>Anthemidinae</taxon>
        <taxon>Tanacetum</taxon>
    </lineage>
</organism>
<evidence type="ECO:0000256" key="1">
    <source>
        <dbReference type="SAM" id="MobiDB-lite"/>
    </source>
</evidence>
<protein>
    <submittedName>
        <fullName evidence="2">Uncharacterized protein</fullName>
    </submittedName>
</protein>
<sequence>MWVATTASSLEAEQDSGNINKTQSKATPNESSSQGTDSGVNTPQSDDDSLKLKELMKLCEDASKQERISNIDANEDITLVSTRDDAEMFDADQDLSGEEVFVAKQDKNVAEKEVDVAQVQVTTTATTPTISIDE</sequence>
<dbReference type="AlphaFoldDB" id="A0A699SWP3"/>
<proteinExistence type="predicted"/>
<dbReference type="EMBL" id="BKCJ011198698">
    <property type="protein sequence ID" value="GFD02535.1"/>
    <property type="molecule type" value="Genomic_DNA"/>
</dbReference>
<evidence type="ECO:0000313" key="2">
    <source>
        <dbReference type="EMBL" id="GFD02535.1"/>
    </source>
</evidence>
<feature type="compositionally biased region" description="Polar residues" evidence="1">
    <location>
        <begin position="1"/>
        <end position="44"/>
    </location>
</feature>
<feature type="non-terminal residue" evidence="2">
    <location>
        <position position="134"/>
    </location>
</feature>
<gene>
    <name evidence="2" type="ORF">Tci_874504</name>
</gene>
<reference evidence="2" key="1">
    <citation type="journal article" date="2019" name="Sci. Rep.">
        <title>Draft genome of Tanacetum cinerariifolium, the natural source of mosquito coil.</title>
        <authorList>
            <person name="Yamashiro T."/>
            <person name="Shiraishi A."/>
            <person name="Satake H."/>
            <person name="Nakayama K."/>
        </authorList>
    </citation>
    <scope>NUCLEOTIDE SEQUENCE</scope>
</reference>
<feature type="region of interest" description="Disordered" evidence="1">
    <location>
        <begin position="1"/>
        <end position="49"/>
    </location>
</feature>
<name>A0A699SWP3_TANCI</name>
<comment type="caution">
    <text evidence="2">The sequence shown here is derived from an EMBL/GenBank/DDBJ whole genome shotgun (WGS) entry which is preliminary data.</text>
</comment>